<evidence type="ECO:0000256" key="1">
    <source>
        <dbReference type="SAM" id="Phobius"/>
    </source>
</evidence>
<dbReference type="Proteomes" id="UP000184028">
    <property type="component" value="Unassembled WGS sequence"/>
</dbReference>
<evidence type="ECO:0000313" key="3">
    <source>
        <dbReference type="Proteomes" id="UP000184028"/>
    </source>
</evidence>
<protein>
    <submittedName>
        <fullName evidence="2">Uncharacterized protein</fullName>
    </submittedName>
</protein>
<keyword evidence="1" id="KW-1133">Transmembrane helix</keyword>
<evidence type="ECO:0000313" key="2">
    <source>
        <dbReference type="EMBL" id="SHL99127.1"/>
    </source>
</evidence>
<keyword evidence="1" id="KW-0812">Transmembrane</keyword>
<proteinExistence type="predicted"/>
<dbReference type="EMBL" id="FRBT01000003">
    <property type="protein sequence ID" value="SHL99127.1"/>
    <property type="molecule type" value="Genomic_DNA"/>
</dbReference>
<accession>A0A1M7F631</accession>
<gene>
    <name evidence="2" type="ORF">SAMN05444484_103228</name>
</gene>
<sequence>MSKIEIKRKISVAALCLQAAEAIIVVHCSMELAQHYKLHRAQAAIVLLITVLFMVAICLLQFYRYVRVLNQGVALMKQHRYEAAIALFSHMHQYFEKHPWVDKYRYLLLISCSAIPMKVMCVMNITACHVLLKNKELATFYYNTLVKLYKGHEIQLPWYDALLNNKE</sequence>
<keyword evidence="1" id="KW-0472">Membrane</keyword>
<dbReference type="SUPFAM" id="SSF48452">
    <property type="entry name" value="TPR-like"/>
    <property type="match status" value="1"/>
</dbReference>
<dbReference type="Gene3D" id="1.25.40.10">
    <property type="entry name" value="Tetratricopeptide repeat domain"/>
    <property type="match status" value="1"/>
</dbReference>
<organism evidence="2 3">
    <name type="scientific">Flavobacterium chilense</name>
    <dbReference type="NCBI Taxonomy" id="946677"/>
    <lineage>
        <taxon>Bacteria</taxon>
        <taxon>Pseudomonadati</taxon>
        <taxon>Bacteroidota</taxon>
        <taxon>Flavobacteriia</taxon>
        <taxon>Flavobacteriales</taxon>
        <taxon>Flavobacteriaceae</taxon>
        <taxon>Flavobacterium</taxon>
    </lineage>
</organism>
<reference evidence="3" key="1">
    <citation type="submission" date="2016-11" db="EMBL/GenBank/DDBJ databases">
        <authorList>
            <person name="Varghese N."/>
            <person name="Submissions S."/>
        </authorList>
    </citation>
    <scope>NUCLEOTIDE SEQUENCE [LARGE SCALE GENOMIC DNA]</scope>
    <source>
        <strain evidence="3">DSM 24724</strain>
    </source>
</reference>
<dbReference type="STRING" id="946677.SAMN05444484_103228"/>
<keyword evidence="3" id="KW-1185">Reference proteome</keyword>
<dbReference type="InterPro" id="IPR011990">
    <property type="entry name" value="TPR-like_helical_dom_sf"/>
</dbReference>
<dbReference type="AlphaFoldDB" id="A0A1M7F631"/>
<feature type="transmembrane region" description="Helical" evidence="1">
    <location>
        <begin position="41"/>
        <end position="63"/>
    </location>
</feature>
<name>A0A1M7F631_9FLAO</name>